<keyword evidence="1" id="KW-1133">Transmembrane helix</keyword>
<organism evidence="2 4">
    <name type="scientific">Candidatus Carbonibacillus altaicus</name>
    <dbReference type="NCBI Taxonomy" id="2163959"/>
    <lineage>
        <taxon>Bacteria</taxon>
        <taxon>Bacillati</taxon>
        <taxon>Bacillota</taxon>
        <taxon>Bacilli</taxon>
        <taxon>Bacillales</taxon>
        <taxon>Candidatus Carbonibacillus</taxon>
    </lineage>
</organism>
<gene>
    <name evidence="3" type="ORF">BSOLF_0651</name>
    <name evidence="2" type="ORF">BSOLF_1776</name>
</gene>
<sequence>MRWLKRLKAAPQRFQGLKDDRGVETIEFLMMLPFYVILFFIFLQVITLGLQFFVSQHAVNEAAKVYAVTGDLNQAREMAARIVGTGYPDEDEHRRSLMRMESLNISGDDSFTVTMRVRYWLGLMRFLIHENDRLTYTVDHRADGKALLP</sequence>
<dbReference type="Proteomes" id="UP000244338">
    <property type="component" value="Unassembled WGS sequence"/>
</dbReference>
<dbReference type="AlphaFoldDB" id="A0A2R6XYW3"/>
<reference evidence="2" key="2">
    <citation type="journal article" date="2018" name="Sci. Rep.">
        <title>Lignite coal burning seam in the remote Altai Mountains harbors a hydrogen-driven thermophilic microbial community.</title>
        <authorList>
            <person name="Kadnikov V.V."/>
            <person name="Mardanov A.V."/>
            <person name="Ivasenko D.A."/>
            <person name="Beletsky A.V."/>
            <person name="Karnachuk O.V."/>
            <person name="Ravin N.V."/>
        </authorList>
    </citation>
    <scope>NUCLEOTIDE SEQUENCE</scope>
    <source>
        <strain evidence="2">AL32</strain>
    </source>
</reference>
<evidence type="ECO:0000313" key="2">
    <source>
        <dbReference type="EMBL" id="PTQ55621.1"/>
    </source>
</evidence>
<evidence type="ECO:0000256" key="1">
    <source>
        <dbReference type="SAM" id="Phobius"/>
    </source>
</evidence>
<reference evidence="4" key="1">
    <citation type="journal article" date="2018" name="Sci. Rep.">
        <title>Lignite coal burning seam in the remote Altai Mountains harbors a hydrogen-driven thermophilic microbial community.</title>
        <authorList>
            <person name="Kadnikov V.V."/>
            <person name="Mardanov A.V."/>
            <person name="Ivasenko D.A."/>
            <person name="Antsiferov D.V."/>
            <person name="Beletsky A.V."/>
            <person name="Karnachuk O.V."/>
            <person name="Ravin N.V."/>
        </authorList>
    </citation>
    <scope>NUCLEOTIDE SEQUENCE [LARGE SCALE GENOMIC DNA]</scope>
</reference>
<dbReference type="EMBL" id="PEBX01000002">
    <property type="protein sequence ID" value="PTQ57789.1"/>
    <property type="molecule type" value="Genomic_DNA"/>
</dbReference>
<evidence type="ECO:0000313" key="4">
    <source>
        <dbReference type="Proteomes" id="UP000244338"/>
    </source>
</evidence>
<accession>A0A2R6XYW3</accession>
<feature type="transmembrane region" description="Helical" evidence="1">
    <location>
        <begin position="28"/>
        <end position="54"/>
    </location>
</feature>
<dbReference type="EMBL" id="PEBX01000090">
    <property type="protein sequence ID" value="PTQ55621.1"/>
    <property type="molecule type" value="Genomic_DNA"/>
</dbReference>
<proteinExistence type="predicted"/>
<comment type="caution">
    <text evidence="2">The sequence shown here is derived from an EMBL/GenBank/DDBJ whole genome shotgun (WGS) entry which is preliminary data.</text>
</comment>
<protein>
    <recommendedName>
        <fullName evidence="5">Pilus assembly protein</fullName>
    </recommendedName>
</protein>
<keyword evidence="1" id="KW-0812">Transmembrane</keyword>
<keyword evidence="1" id="KW-0472">Membrane</keyword>
<name>A0A2R6XYW3_9BACL</name>
<evidence type="ECO:0008006" key="5">
    <source>
        <dbReference type="Google" id="ProtNLM"/>
    </source>
</evidence>
<evidence type="ECO:0000313" key="3">
    <source>
        <dbReference type="EMBL" id="PTQ57789.1"/>
    </source>
</evidence>